<dbReference type="NCBIfam" id="TIGR00005">
    <property type="entry name" value="rluA_subfam"/>
    <property type="match status" value="1"/>
</dbReference>
<accession>Q9F7L8</accession>
<dbReference type="InterPro" id="IPR036986">
    <property type="entry name" value="S4_RNA-bd_sf"/>
</dbReference>
<dbReference type="Gene3D" id="3.30.2350.10">
    <property type="entry name" value="Pseudouridine synthase"/>
    <property type="match status" value="1"/>
</dbReference>
<evidence type="ECO:0000256" key="4">
    <source>
        <dbReference type="PIRSR" id="PIRSR606225-1"/>
    </source>
</evidence>
<sequence>MIVKNVPNDLSSMRLDKATAEMFTDYSRTQIKKWIEEGRVLINGEVSQPRDKVYENDQIELSPKEEQKVSWEAQDIDFEIHFENEDFIIINKPAGLIMHPGSGCYDGTLANGLIYKFPELINIPRSGIVHRLDKDTSGILLVARNESFRNFFINEMQERRVVKKYTSIVIGSTLGSFSIEEPIGRDKNNRTKMAIREDGKDALTFVKLKENIGNYSVLDIRIETGRTHQIRVHLSSKKLPIIGDKTYDPSRSIARDTPEELINIIRGFPRQALHATHLSFNDQKTNNIFSFDIPTPNDMEELLLELRKLI</sequence>
<dbReference type="InterPro" id="IPR050188">
    <property type="entry name" value="RluA_PseudoU_synthase"/>
</dbReference>
<organism evidence="8">
    <name type="scientific">Gamma-proteobacterium EBAC31A08</name>
    <dbReference type="NCBI Taxonomy" id="133804"/>
    <lineage>
        <taxon>Bacteria</taxon>
        <taxon>Pseudomonadati</taxon>
        <taxon>Pseudomonadota</taxon>
        <taxon>Gammaproteobacteria</taxon>
        <taxon>environmental samples</taxon>
    </lineage>
</organism>
<reference evidence="8" key="1">
    <citation type="journal article" date="2000" name="Science">
        <title>Bacterial rhodopsin: evidence for a new type of phototrophy in the sea.</title>
        <authorList>
            <person name="Beja O."/>
            <person name="Aravind L."/>
            <person name="Koonin E.V."/>
            <person name="Suzuki M.T."/>
            <person name="Hadd A."/>
            <person name="Nguyen L.P."/>
            <person name="Jovanovich S.B."/>
            <person name="Gates C.M."/>
            <person name="Feldman R.A."/>
            <person name="Spudich J.L."/>
            <person name="Spudich E.N."/>
            <person name="DeLong E.F."/>
        </authorList>
    </citation>
    <scope>NUCLEOTIDE SEQUENCE</scope>
</reference>
<reference evidence="8" key="2">
    <citation type="submission" date="2003-08" db="EMBL/GenBank/DDBJ databases">
        <authorList>
            <person name="Beja O."/>
            <person name="Aravind L."/>
            <person name="Koonin E.V."/>
            <person name="Suzuki M.T."/>
            <person name="Hadd A."/>
            <person name="Nguyen L.P."/>
            <person name="Jovanovich S.B."/>
            <person name="Gates C.M."/>
            <person name="Feldman R.A."/>
            <person name="DeLong E.F."/>
        </authorList>
    </citation>
    <scope>NUCLEOTIDE SEQUENCE</scope>
</reference>
<evidence type="ECO:0000256" key="6">
    <source>
        <dbReference type="RuleBase" id="RU362028"/>
    </source>
</evidence>
<dbReference type="InterPro" id="IPR006224">
    <property type="entry name" value="PsdUridine_synth_RluA-like_CS"/>
</dbReference>
<dbReference type="PANTHER" id="PTHR21600">
    <property type="entry name" value="MITOCHONDRIAL RNA PSEUDOURIDINE SYNTHASE"/>
    <property type="match status" value="1"/>
</dbReference>
<dbReference type="InterPro" id="IPR006145">
    <property type="entry name" value="PsdUridine_synth_RsuA/RluA"/>
</dbReference>
<evidence type="ECO:0000259" key="7">
    <source>
        <dbReference type="SMART" id="SM00363"/>
    </source>
</evidence>
<dbReference type="EC" id="5.4.99.-" evidence="6"/>
<dbReference type="CDD" id="cd02869">
    <property type="entry name" value="PseudoU_synth_RluA_like"/>
    <property type="match status" value="1"/>
</dbReference>
<dbReference type="InterPro" id="IPR002942">
    <property type="entry name" value="S4_RNA-bd"/>
</dbReference>
<name>Q9F7L8_PRB01</name>
<dbReference type="EMBL" id="AF279106">
    <property type="protein sequence ID" value="AAG10501.1"/>
    <property type="molecule type" value="Genomic_DNA"/>
</dbReference>
<comment type="similarity">
    <text evidence="1 6">Belongs to the pseudouridine synthase RluA family.</text>
</comment>
<dbReference type="SUPFAM" id="SSF55120">
    <property type="entry name" value="Pseudouridine synthase"/>
    <property type="match status" value="1"/>
</dbReference>
<evidence type="ECO:0000256" key="1">
    <source>
        <dbReference type="ARBA" id="ARBA00010876"/>
    </source>
</evidence>
<evidence type="ECO:0000256" key="5">
    <source>
        <dbReference type="PROSITE-ProRule" id="PRU00182"/>
    </source>
</evidence>
<dbReference type="Gene3D" id="3.10.290.10">
    <property type="entry name" value="RNA-binding S4 domain"/>
    <property type="match status" value="1"/>
</dbReference>
<dbReference type="PROSITE" id="PS01129">
    <property type="entry name" value="PSI_RLU"/>
    <property type="match status" value="1"/>
</dbReference>
<dbReference type="Pfam" id="PF00849">
    <property type="entry name" value="PseudoU_synth_2"/>
    <property type="match status" value="1"/>
</dbReference>
<dbReference type="InterPro" id="IPR006225">
    <property type="entry name" value="PsdUridine_synth_RluC/D"/>
</dbReference>
<dbReference type="CDD" id="cd00165">
    <property type="entry name" value="S4"/>
    <property type="match status" value="1"/>
</dbReference>
<dbReference type="PROSITE" id="PS50889">
    <property type="entry name" value="S4"/>
    <property type="match status" value="1"/>
</dbReference>
<dbReference type="SUPFAM" id="SSF55174">
    <property type="entry name" value="Alpha-L RNA-binding motif"/>
    <property type="match status" value="1"/>
</dbReference>
<feature type="active site" evidence="4">
    <location>
        <position position="133"/>
    </location>
</feature>
<dbReference type="AlphaFoldDB" id="Q9F7L8"/>
<evidence type="ECO:0000256" key="3">
    <source>
        <dbReference type="ARBA" id="ARBA00036882"/>
    </source>
</evidence>
<evidence type="ECO:0000256" key="2">
    <source>
        <dbReference type="ARBA" id="ARBA00023235"/>
    </source>
</evidence>
<evidence type="ECO:0000313" key="8">
    <source>
        <dbReference type="EMBL" id="AAG10501.1"/>
    </source>
</evidence>
<dbReference type="InterPro" id="IPR020103">
    <property type="entry name" value="PsdUridine_synth_cat_dom_sf"/>
</dbReference>
<keyword evidence="2 6" id="KW-0413">Isomerase</keyword>
<comment type="catalytic activity">
    <reaction evidence="6">
        <text>a uridine in RNA = a pseudouridine in RNA</text>
        <dbReference type="Rhea" id="RHEA:48348"/>
        <dbReference type="Rhea" id="RHEA-COMP:12068"/>
        <dbReference type="Rhea" id="RHEA-COMP:12069"/>
        <dbReference type="ChEBI" id="CHEBI:65314"/>
        <dbReference type="ChEBI" id="CHEBI:65315"/>
    </reaction>
</comment>
<comment type="catalytic activity">
    <reaction evidence="3">
        <text>uridine(1911/1915/1917) in 23S rRNA = pseudouridine(1911/1915/1917) in 23S rRNA</text>
        <dbReference type="Rhea" id="RHEA:42524"/>
        <dbReference type="Rhea" id="RHEA-COMP:10097"/>
        <dbReference type="Rhea" id="RHEA-COMP:10098"/>
        <dbReference type="ChEBI" id="CHEBI:65314"/>
        <dbReference type="ChEBI" id="CHEBI:65315"/>
        <dbReference type="EC" id="5.4.99.23"/>
    </reaction>
</comment>
<comment type="function">
    <text evidence="6">Responsible for synthesis of pseudouridine from uracil.</text>
</comment>
<dbReference type="GO" id="GO:0160140">
    <property type="term" value="F:23S rRNA pseudouridine(1911/1915/1917) synthase activity"/>
    <property type="evidence" value="ECO:0007669"/>
    <property type="project" value="UniProtKB-EC"/>
</dbReference>
<dbReference type="GO" id="GO:0003723">
    <property type="term" value="F:RNA binding"/>
    <property type="evidence" value="ECO:0007669"/>
    <property type="project" value="UniProtKB-KW"/>
</dbReference>
<dbReference type="GO" id="GO:0000455">
    <property type="term" value="P:enzyme-directed rRNA pseudouridine synthesis"/>
    <property type="evidence" value="ECO:0007669"/>
    <property type="project" value="TreeGrafter"/>
</dbReference>
<dbReference type="PANTHER" id="PTHR21600:SF44">
    <property type="entry name" value="RIBOSOMAL LARGE SUBUNIT PSEUDOURIDINE SYNTHASE D"/>
    <property type="match status" value="1"/>
</dbReference>
<proteinExistence type="inferred from homology"/>
<feature type="domain" description="RNA-binding S4" evidence="7">
    <location>
        <begin position="13"/>
        <end position="77"/>
    </location>
</feature>
<protein>
    <recommendedName>
        <fullName evidence="6">Pseudouridine synthase</fullName>
        <ecNumber evidence="6">5.4.99.-</ecNumber>
    </recommendedName>
</protein>
<keyword evidence="5" id="KW-0694">RNA-binding</keyword>
<dbReference type="Pfam" id="PF01479">
    <property type="entry name" value="S4"/>
    <property type="match status" value="1"/>
</dbReference>
<dbReference type="SMART" id="SM00363">
    <property type="entry name" value="S4"/>
    <property type="match status" value="1"/>
</dbReference>